<dbReference type="CDD" id="cd17394">
    <property type="entry name" value="MFS_FucP_like"/>
    <property type="match status" value="1"/>
</dbReference>
<dbReference type="GO" id="GO:0015535">
    <property type="term" value="F:fucose:proton symporter activity"/>
    <property type="evidence" value="ECO:0007669"/>
    <property type="project" value="InterPro"/>
</dbReference>
<dbReference type="InterPro" id="IPR011701">
    <property type="entry name" value="MFS"/>
</dbReference>
<gene>
    <name evidence="7" type="primary">fucP</name>
    <name evidence="7" type="ORF">OM074_09450</name>
</gene>
<keyword evidence="2" id="KW-1003">Cell membrane</keyword>
<feature type="transmembrane region" description="Helical" evidence="6">
    <location>
        <begin position="192"/>
        <end position="216"/>
    </location>
</feature>
<keyword evidence="5 6" id="KW-0472">Membrane</keyword>
<keyword evidence="4 6" id="KW-1133">Transmembrane helix</keyword>
<evidence type="ECO:0000256" key="3">
    <source>
        <dbReference type="ARBA" id="ARBA00022692"/>
    </source>
</evidence>
<accession>A0AAE3SJU1</accession>
<evidence type="ECO:0000256" key="2">
    <source>
        <dbReference type="ARBA" id="ARBA00022475"/>
    </source>
</evidence>
<feature type="transmembrane region" description="Helical" evidence="6">
    <location>
        <begin position="366"/>
        <end position="385"/>
    </location>
</feature>
<feature type="transmembrane region" description="Helical" evidence="6">
    <location>
        <begin position="16"/>
        <end position="33"/>
    </location>
</feature>
<dbReference type="PANTHER" id="PTHR43702">
    <property type="entry name" value="L-FUCOSE-PROTON SYMPORTER"/>
    <property type="match status" value="1"/>
</dbReference>
<organism evidence="7 8">
    <name type="scientific">Plebeiibacterium marinum</name>
    <dbReference type="NCBI Taxonomy" id="2992111"/>
    <lineage>
        <taxon>Bacteria</taxon>
        <taxon>Pseudomonadati</taxon>
        <taxon>Bacteroidota</taxon>
        <taxon>Bacteroidia</taxon>
        <taxon>Marinilabiliales</taxon>
        <taxon>Marinilabiliaceae</taxon>
        <taxon>Plebeiibacterium</taxon>
    </lineage>
</organism>
<dbReference type="InterPro" id="IPR036259">
    <property type="entry name" value="MFS_trans_sf"/>
</dbReference>
<dbReference type="Gene3D" id="1.20.1250.20">
    <property type="entry name" value="MFS general substrate transporter like domains"/>
    <property type="match status" value="2"/>
</dbReference>
<evidence type="ECO:0000313" key="8">
    <source>
        <dbReference type="Proteomes" id="UP001207408"/>
    </source>
</evidence>
<dbReference type="EMBL" id="JAPDPI010000016">
    <property type="protein sequence ID" value="MCW3805854.1"/>
    <property type="molecule type" value="Genomic_DNA"/>
</dbReference>
<dbReference type="InterPro" id="IPR050375">
    <property type="entry name" value="MFS_TsgA-like"/>
</dbReference>
<feature type="transmembrane region" description="Helical" evidence="6">
    <location>
        <begin position="53"/>
        <end position="73"/>
    </location>
</feature>
<feature type="transmembrane region" description="Helical" evidence="6">
    <location>
        <begin position="148"/>
        <end position="172"/>
    </location>
</feature>
<dbReference type="Proteomes" id="UP001207408">
    <property type="component" value="Unassembled WGS sequence"/>
</dbReference>
<keyword evidence="3 6" id="KW-0812">Transmembrane</keyword>
<dbReference type="SUPFAM" id="SSF103473">
    <property type="entry name" value="MFS general substrate transporter"/>
    <property type="match status" value="1"/>
</dbReference>
<dbReference type="GO" id="GO:0005886">
    <property type="term" value="C:plasma membrane"/>
    <property type="evidence" value="ECO:0007669"/>
    <property type="project" value="UniProtKB-SubCell"/>
</dbReference>
<evidence type="ECO:0000313" key="7">
    <source>
        <dbReference type="EMBL" id="MCW3805854.1"/>
    </source>
</evidence>
<evidence type="ECO:0000256" key="5">
    <source>
        <dbReference type="ARBA" id="ARBA00023136"/>
    </source>
</evidence>
<dbReference type="InterPro" id="IPR005275">
    <property type="entry name" value="Lfuc_symporter_FucP"/>
</dbReference>
<comment type="subcellular location">
    <subcellularLocation>
        <location evidence="1">Cell inner membrane</location>
        <topology evidence="1">Multi-pass membrane protein</topology>
    </subcellularLocation>
</comment>
<comment type="caution">
    <text evidence="7">The sequence shown here is derived from an EMBL/GenBank/DDBJ whole genome shotgun (WGS) entry which is preliminary data.</text>
</comment>
<sequence>MNSNQSSKGVLLEKKYILSFILLSSCFMWWGIANNLTDPLVKVFKAVFGELSTFQASLIQFAFYFGYFCMALPGAAISRKFSYKTGVLVGLGVYALGCFLLYPATLLQEFVYFCVSYYVLACGLGILETNANPYIIALGDKQTATRRLNFAQSFNPIGAITGIVLCQVLIMSRMPVDALGNITIPASKINETLHIVIFPYLSVAGILALVWMLIAITKMPKVSDEHEHVHIFKTFRALFNNANYTFAVVAQFFYVGAQISVWTYTNFYIPEHLHVTPDVALQFHTGALVLFSVARWVFTILMKKFKAQSLLLFSSVLAIVLCLLVVYVGGKIGVFALIGISGCMSLMFPTIFGLGSEGLSDAETKVASSGLIMAILGGALITPLHGFMIDLWGVSLSYLLPLLCFVIIGSYAYTKIKLF</sequence>
<reference evidence="7" key="1">
    <citation type="submission" date="2022-10" db="EMBL/GenBank/DDBJ databases">
        <authorList>
            <person name="Yu W.X."/>
        </authorList>
    </citation>
    <scope>NUCLEOTIDE SEQUENCE</scope>
    <source>
        <strain evidence="7">D04</strain>
    </source>
</reference>
<feature type="transmembrane region" description="Helical" evidence="6">
    <location>
        <begin position="85"/>
        <end position="104"/>
    </location>
</feature>
<name>A0AAE3SJU1_9BACT</name>
<dbReference type="RefSeq" id="WP_301199218.1">
    <property type="nucleotide sequence ID" value="NZ_JAPDPI010000016.1"/>
</dbReference>
<evidence type="ECO:0000256" key="6">
    <source>
        <dbReference type="SAM" id="Phobius"/>
    </source>
</evidence>
<feature type="transmembrane region" description="Helical" evidence="6">
    <location>
        <begin position="310"/>
        <end position="328"/>
    </location>
</feature>
<feature type="transmembrane region" description="Helical" evidence="6">
    <location>
        <begin position="334"/>
        <end position="354"/>
    </location>
</feature>
<protein>
    <submittedName>
        <fullName evidence="7">L-fucose:H+ symporter permease</fullName>
    </submittedName>
</protein>
<feature type="transmembrane region" description="Helical" evidence="6">
    <location>
        <begin position="237"/>
        <end position="259"/>
    </location>
</feature>
<proteinExistence type="predicted"/>
<dbReference type="NCBIfam" id="TIGR00885">
    <property type="entry name" value="fucP"/>
    <property type="match status" value="1"/>
</dbReference>
<dbReference type="Pfam" id="PF07690">
    <property type="entry name" value="MFS_1"/>
    <property type="match status" value="1"/>
</dbReference>
<feature type="transmembrane region" description="Helical" evidence="6">
    <location>
        <begin position="279"/>
        <end position="298"/>
    </location>
</feature>
<dbReference type="PANTHER" id="PTHR43702:SF11">
    <property type="entry name" value="L-FUCOSE-PROTON SYMPORTER"/>
    <property type="match status" value="1"/>
</dbReference>
<feature type="transmembrane region" description="Helical" evidence="6">
    <location>
        <begin position="391"/>
        <end position="413"/>
    </location>
</feature>
<evidence type="ECO:0000256" key="4">
    <source>
        <dbReference type="ARBA" id="ARBA00022989"/>
    </source>
</evidence>
<dbReference type="AlphaFoldDB" id="A0AAE3SJU1"/>
<evidence type="ECO:0000256" key="1">
    <source>
        <dbReference type="ARBA" id="ARBA00004429"/>
    </source>
</evidence>
<keyword evidence="8" id="KW-1185">Reference proteome</keyword>